<feature type="region of interest" description="Disordered" evidence="1">
    <location>
        <begin position="312"/>
        <end position="333"/>
    </location>
</feature>
<accession>A0A504XDY1</accession>
<protein>
    <submittedName>
        <fullName evidence="2">Uncharacterized protein</fullName>
    </submittedName>
</protein>
<feature type="compositionally biased region" description="Low complexity" evidence="1">
    <location>
        <begin position="437"/>
        <end position="452"/>
    </location>
</feature>
<feature type="region of interest" description="Disordered" evidence="1">
    <location>
        <begin position="355"/>
        <end position="381"/>
    </location>
</feature>
<organism evidence="2 3">
    <name type="scientific">Leishmania donovani</name>
    <dbReference type="NCBI Taxonomy" id="5661"/>
    <lineage>
        <taxon>Eukaryota</taxon>
        <taxon>Discoba</taxon>
        <taxon>Euglenozoa</taxon>
        <taxon>Kinetoplastea</taxon>
        <taxon>Metakinetoplastina</taxon>
        <taxon>Trypanosomatida</taxon>
        <taxon>Trypanosomatidae</taxon>
        <taxon>Leishmaniinae</taxon>
        <taxon>Leishmania</taxon>
    </lineage>
</organism>
<dbReference type="VEuPathDB" id="TriTrypDB:LdBPK_040920.1"/>
<comment type="caution">
    <text evidence="2">The sequence shown here is derived from an EMBL/GenBank/DDBJ whole genome shotgun (WGS) entry which is preliminary data.</text>
</comment>
<feature type="compositionally biased region" description="Low complexity" evidence="1">
    <location>
        <begin position="174"/>
        <end position="190"/>
    </location>
</feature>
<evidence type="ECO:0000313" key="2">
    <source>
        <dbReference type="EMBL" id="TPP43027.1"/>
    </source>
</evidence>
<name>A0A504XDY1_LEIDO</name>
<dbReference type="VEuPathDB" id="TriTrypDB:LDHU3_04.1150"/>
<feature type="compositionally biased region" description="Low complexity" evidence="1">
    <location>
        <begin position="371"/>
        <end position="381"/>
    </location>
</feature>
<gene>
    <name evidence="2" type="ORF">CGC20_9480</name>
</gene>
<reference evidence="3" key="1">
    <citation type="submission" date="2019-02" db="EMBL/GenBank/DDBJ databases">
        <title>FDA dAtabase for Regulatory Grade micrObial Sequences (FDA-ARGOS): Supporting development and validation of Infectious Disease Dx tests.</title>
        <authorList>
            <person name="Duncan R."/>
            <person name="Fisher C."/>
            <person name="Tallon L."/>
            <person name="Sadzewicz L."/>
            <person name="Sengamalay N."/>
            <person name="Ott S."/>
            <person name="Godinez A."/>
            <person name="Nagaraj S."/>
            <person name="Vavikolanu K."/>
            <person name="Vyas G."/>
            <person name="Nadendla S."/>
            <person name="Aluvathingal J."/>
            <person name="Sichtig H."/>
        </authorList>
    </citation>
    <scope>NUCLEOTIDE SEQUENCE [LARGE SCALE GENOMIC DNA]</scope>
    <source>
        <strain evidence="3">FDAARGOS_360</strain>
    </source>
</reference>
<evidence type="ECO:0000313" key="3">
    <source>
        <dbReference type="Proteomes" id="UP000318821"/>
    </source>
</evidence>
<dbReference type="Proteomes" id="UP000318821">
    <property type="component" value="Unassembled WGS sequence"/>
</dbReference>
<proteinExistence type="predicted"/>
<dbReference type="EMBL" id="RHLD01000063">
    <property type="protein sequence ID" value="TPP43027.1"/>
    <property type="molecule type" value="Genomic_DNA"/>
</dbReference>
<dbReference type="AlphaFoldDB" id="A0A504XDY1"/>
<feature type="compositionally biased region" description="Polar residues" evidence="1">
    <location>
        <begin position="1"/>
        <end position="16"/>
    </location>
</feature>
<sequence>MEQPPQEQWSSRSPLTMSGRLAPLPQPPLSGFNYRRDPALMMAEEPTPPGTITIQDARAAPTAGLRRPHCGEPHFNAASAASSSPVPPIAIPYIALHNVGWKDSNFKGRKWVIMPMVAGFESTFIANTLQGLLCLPGCESAMMGESAVTSSGDGGGRHGSAGTLGQDDSRRCGESGVVLQSSGSSSSVTSDPTATEDRTARSLSEEGGDAGKGSSARRAEAAKSRDAGHSPQVLRGGIRSQWGTRVKTAASRTYAAYVMQHLSDANIQLRAPVPHDGLPSDAPVTDTQVDDAEELESLRGQSATVPRCLAPVALPKEPRTAPQVSGGSGASKSRAHVSIFLTHEAKEDEVCTSTCGTTSAAGAEPSERSVTTTTVAPAAMPPGTASATAIAAVSPPEKAAVLMGLEEGHSSDDNNSPTPSSREEEEEEELWGSTEDTNTGQAGGAAQNAEATRMTNRQVAQDGSRYTCFASNCVDNMPNYPLPQLQSEDLVDLAAFMVVRSSLQPDEATDLHLGTHVLGDPQNVRMLPPEQRAALMSRAARLMEAAVFLQPLSYVSLCSHDGKRIILPVAAAAGSRVLHGIFQGLYVMRLHQCNSPADQPPHEQHEHAEVKVDDPIPIIEDEDDIEEAEARHQANGAAYRSYAAVFPSNVDTLMRVAEFLVVKITLASHPHYLHEANVFGDLDRTSERDQLVAMQVLLGADFLNC</sequence>
<feature type="region of interest" description="Disordered" evidence="1">
    <location>
        <begin position="1"/>
        <end position="38"/>
    </location>
</feature>
<feature type="region of interest" description="Disordered" evidence="1">
    <location>
        <begin position="146"/>
        <end position="239"/>
    </location>
</feature>
<feature type="compositionally biased region" description="Basic and acidic residues" evidence="1">
    <location>
        <begin position="217"/>
        <end position="228"/>
    </location>
</feature>
<dbReference type="VEuPathDB" id="TriTrypDB:LdCL_040014800"/>
<evidence type="ECO:0000256" key="1">
    <source>
        <dbReference type="SAM" id="MobiDB-lite"/>
    </source>
</evidence>
<feature type="compositionally biased region" description="Basic and acidic residues" evidence="1">
    <location>
        <begin position="195"/>
        <end position="204"/>
    </location>
</feature>
<feature type="region of interest" description="Disordered" evidence="1">
    <location>
        <begin position="406"/>
        <end position="458"/>
    </location>
</feature>